<evidence type="ECO:0000256" key="7">
    <source>
        <dbReference type="RuleBase" id="RU363068"/>
    </source>
</evidence>
<keyword evidence="2 7" id="KW-0719">Serine esterase</keyword>
<name>A0A753FWX0_SALET</name>
<dbReference type="PANTHER" id="PTHR10061">
    <property type="entry name" value="S-FORMYLGLUTATHIONE HYDROLASE"/>
    <property type="match status" value="1"/>
</dbReference>
<sequence>MEMLEEHRCFGGWQQRWRHHAATLNCAMTFSIFLPPTQDNEPPPVLYWLSGLTCNDENFTTKAGAQRIAAELGIVLVMPDTSPRGEQVANDSGYDLGHGAGFYLNATQPPWASHYRMYDYLRDELPALIQTQFNVSDRCAISGHSMGGHGALIMALKNPGKYTSVSAFAPIVNPSRVPWGIKALTAYLGEDESAWSEWDSCELMLASQPQDANAIPVLIDQGDSDQFLADQLQPAVLAEAARQTAWPMTLRIQPGYDHSYYFIASFIEDHLRFHARYLRGERETSPT</sequence>
<dbReference type="Gene3D" id="3.40.50.1820">
    <property type="entry name" value="alpha/beta hydrolase"/>
    <property type="match status" value="1"/>
</dbReference>
<feature type="active site" description="Charge relay system" evidence="6">
    <location>
        <position position="145"/>
    </location>
</feature>
<comment type="similarity">
    <text evidence="1 7">Belongs to the esterase D family.</text>
</comment>
<evidence type="ECO:0000256" key="6">
    <source>
        <dbReference type="PIRSR" id="PIRSR614186-1"/>
    </source>
</evidence>
<keyword evidence="3 7" id="KW-0378">Hydrolase</keyword>
<comment type="caution">
    <text evidence="8">The sequence shown here is derived from an EMBL/GenBank/DDBJ whole genome shotgun (WGS) entry which is preliminary data.</text>
</comment>
<dbReference type="AlphaFoldDB" id="A0A753FWX0"/>
<dbReference type="NCBIfam" id="TIGR02821">
    <property type="entry name" value="fghA_ester_D"/>
    <property type="match status" value="1"/>
</dbReference>
<dbReference type="EC" id="3.1.2.12" evidence="5 7"/>
<dbReference type="SUPFAM" id="SSF53474">
    <property type="entry name" value="alpha/beta-Hydrolases"/>
    <property type="match status" value="1"/>
</dbReference>
<organism evidence="8">
    <name type="scientific">Salmonella enterica subsp. enterica serovar Paratyphi C</name>
    <dbReference type="NCBI Taxonomy" id="57046"/>
    <lineage>
        <taxon>Bacteria</taxon>
        <taxon>Pseudomonadati</taxon>
        <taxon>Pseudomonadota</taxon>
        <taxon>Gammaproteobacteria</taxon>
        <taxon>Enterobacterales</taxon>
        <taxon>Enterobacteriaceae</taxon>
        <taxon>Salmonella</taxon>
    </lineage>
</organism>
<dbReference type="InterPro" id="IPR014186">
    <property type="entry name" value="S-formylglutathione_hydrol"/>
</dbReference>
<evidence type="ECO:0000256" key="4">
    <source>
        <dbReference type="ARBA" id="ARBA00047590"/>
    </source>
</evidence>
<evidence type="ECO:0000256" key="1">
    <source>
        <dbReference type="ARBA" id="ARBA00005622"/>
    </source>
</evidence>
<feature type="active site" description="Charge relay system" evidence="6">
    <location>
        <position position="258"/>
    </location>
</feature>
<comment type="catalytic activity">
    <reaction evidence="4 7">
        <text>S-formylglutathione + H2O = formate + glutathione + H(+)</text>
        <dbReference type="Rhea" id="RHEA:14961"/>
        <dbReference type="ChEBI" id="CHEBI:15377"/>
        <dbReference type="ChEBI" id="CHEBI:15378"/>
        <dbReference type="ChEBI" id="CHEBI:15740"/>
        <dbReference type="ChEBI" id="CHEBI:57688"/>
        <dbReference type="ChEBI" id="CHEBI:57925"/>
        <dbReference type="EC" id="3.1.2.12"/>
    </reaction>
</comment>
<comment type="function">
    <text evidence="7">Serine hydrolase involved in the detoxification of formaldehyde.</text>
</comment>
<reference evidence="8" key="2">
    <citation type="submission" date="2018-07" db="EMBL/GenBank/DDBJ databases">
        <authorList>
            <consortium name="NCBI Pathogen Detection Project"/>
        </authorList>
    </citation>
    <scope>NUCLEOTIDE SEQUENCE</scope>
    <source>
        <strain evidence="8">IP 4/77</strain>
    </source>
</reference>
<protein>
    <recommendedName>
        <fullName evidence="5 7">S-formylglutathione hydrolase</fullName>
        <ecNumber evidence="5 7">3.1.2.12</ecNumber>
    </recommendedName>
</protein>
<evidence type="ECO:0000256" key="3">
    <source>
        <dbReference type="ARBA" id="ARBA00022801"/>
    </source>
</evidence>
<dbReference type="GO" id="GO:0052689">
    <property type="term" value="F:carboxylic ester hydrolase activity"/>
    <property type="evidence" value="ECO:0007669"/>
    <property type="project" value="UniProtKB-KW"/>
</dbReference>
<evidence type="ECO:0000256" key="5">
    <source>
        <dbReference type="NCBIfam" id="TIGR02821"/>
    </source>
</evidence>
<feature type="active site" description="Charge relay system" evidence="6">
    <location>
        <position position="225"/>
    </location>
</feature>
<accession>A0A753FWX0</accession>
<dbReference type="Pfam" id="PF00756">
    <property type="entry name" value="Esterase"/>
    <property type="match status" value="1"/>
</dbReference>
<dbReference type="EMBL" id="DAAWIR010000010">
    <property type="protein sequence ID" value="HAF8052237.1"/>
    <property type="molecule type" value="Genomic_DNA"/>
</dbReference>
<evidence type="ECO:0000313" key="8">
    <source>
        <dbReference type="EMBL" id="HAF8052237.1"/>
    </source>
</evidence>
<dbReference type="PANTHER" id="PTHR10061:SF1">
    <property type="entry name" value="S-FORMYLGLUTATHIONE HYDROLASE YEIG"/>
    <property type="match status" value="1"/>
</dbReference>
<proteinExistence type="inferred from homology"/>
<dbReference type="FunFam" id="3.40.50.1820:FF:000002">
    <property type="entry name" value="S-formylglutathione hydrolase"/>
    <property type="match status" value="1"/>
</dbReference>
<dbReference type="InterPro" id="IPR029058">
    <property type="entry name" value="AB_hydrolase_fold"/>
</dbReference>
<dbReference type="InterPro" id="IPR000801">
    <property type="entry name" value="Esterase-like"/>
</dbReference>
<dbReference type="GO" id="GO:0046294">
    <property type="term" value="P:formaldehyde catabolic process"/>
    <property type="evidence" value="ECO:0007669"/>
    <property type="project" value="InterPro"/>
</dbReference>
<dbReference type="GO" id="GO:0018738">
    <property type="term" value="F:S-formylglutathione hydrolase activity"/>
    <property type="evidence" value="ECO:0007669"/>
    <property type="project" value="UniProtKB-UniRule"/>
</dbReference>
<gene>
    <name evidence="8" type="primary">fghA</name>
    <name evidence="8" type="ORF">GNB69_003129</name>
</gene>
<dbReference type="GO" id="GO:0005829">
    <property type="term" value="C:cytosol"/>
    <property type="evidence" value="ECO:0007669"/>
    <property type="project" value="TreeGrafter"/>
</dbReference>
<evidence type="ECO:0000256" key="2">
    <source>
        <dbReference type="ARBA" id="ARBA00022487"/>
    </source>
</evidence>
<reference evidence="8" key="1">
    <citation type="journal article" date="2018" name="Genome Biol.">
        <title>SKESA: strategic k-mer extension for scrupulous assemblies.</title>
        <authorList>
            <person name="Souvorov A."/>
            <person name="Agarwala R."/>
            <person name="Lipman D.J."/>
        </authorList>
    </citation>
    <scope>NUCLEOTIDE SEQUENCE</scope>
    <source>
        <strain evidence="8">IP 4/77</strain>
    </source>
</reference>